<dbReference type="Pfam" id="PF07859">
    <property type="entry name" value="Abhydrolase_3"/>
    <property type="match status" value="1"/>
</dbReference>
<evidence type="ECO:0000256" key="1">
    <source>
        <dbReference type="ARBA" id="ARBA00022801"/>
    </source>
</evidence>
<dbReference type="InterPro" id="IPR029058">
    <property type="entry name" value="AB_hydrolase_fold"/>
</dbReference>
<name>A0ABU0DCA5_9HYPH</name>
<reference evidence="3 4" key="1">
    <citation type="submission" date="2023-07" db="EMBL/GenBank/DDBJ databases">
        <title>Genomic Encyclopedia of Type Strains, Phase IV (KMG-IV): sequencing the most valuable type-strain genomes for metagenomic binning, comparative biology and taxonomic classification.</title>
        <authorList>
            <person name="Goeker M."/>
        </authorList>
    </citation>
    <scope>NUCLEOTIDE SEQUENCE [LARGE SCALE GENOMIC DNA]</scope>
    <source>
        <strain evidence="3 4">DSM 1277</strain>
    </source>
</reference>
<dbReference type="InterPro" id="IPR013094">
    <property type="entry name" value="AB_hydrolase_3"/>
</dbReference>
<dbReference type="Gene3D" id="3.40.50.1820">
    <property type="entry name" value="alpha/beta hydrolase"/>
    <property type="match status" value="1"/>
</dbReference>
<dbReference type="GO" id="GO:0004061">
    <property type="term" value="F:arylformamidase activity"/>
    <property type="evidence" value="ECO:0007669"/>
    <property type="project" value="UniProtKB-EC"/>
</dbReference>
<dbReference type="PANTHER" id="PTHR48081:SF33">
    <property type="entry name" value="KYNURENINE FORMAMIDASE"/>
    <property type="match status" value="1"/>
</dbReference>
<feature type="domain" description="Alpha/beta hydrolase fold-3" evidence="2">
    <location>
        <begin position="64"/>
        <end position="178"/>
    </location>
</feature>
<evidence type="ECO:0000259" key="2">
    <source>
        <dbReference type="Pfam" id="PF07859"/>
    </source>
</evidence>
<accession>A0ABU0DCA5</accession>
<keyword evidence="4" id="KW-1185">Reference proteome</keyword>
<dbReference type="RefSeq" id="WP_307057125.1">
    <property type="nucleotide sequence ID" value="NZ_JAUSUH010000001.1"/>
</dbReference>
<comment type="caution">
    <text evidence="3">The sequence shown here is derived from an EMBL/GenBank/DDBJ whole genome shotgun (WGS) entry which is preliminary data.</text>
</comment>
<dbReference type="EMBL" id="JAUSUH010000001">
    <property type="protein sequence ID" value="MDQ0346051.1"/>
    <property type="molecule type" value="Genomic_DNA"/>
</dbReference>
<dbReference type="EC" id="3.5.1.9" evidence="3"/>
<evidence type="ECO:0000313" key="4">
    <source>
        <dbReference type="Proteomes" id="UP001238467"/>
    </source>
</evidence>
<gene>
    <name evidence="3" type="ORF">J2S76_000452</name>
</gene>
<organism evidence="3 4">
    <name type="scientific">Ancylobacter vacuolatus</name>
    <dbReference type="NCBI Taxonomy" id="223389"/>
    <lineage>
        <taxon>Bacteria</taxon>
        <taxon>Pseudomonadati</taxon>
        <taxon>Pseudomonadota</taxon>
        <taxon>Alphaproteobacteria</taxon>
        <taxon>Hyphomicrobiales</taxon>
        <taxon>Xanthobacteraceae</taxon>
        <taxon>Ancylobacter</taxon>
    </lineage>
</organism>
<proteinExistence type="predicted"/>
<keyword evidence="1 3" id="KW-0378">Hydrolase</keyword>
<evidence type="ECO:0000313" key="3">
    <source>
        <dbReference type="EMBL" id="MDQ0346051.1"/>
    </source>
</evidence>
<dbReference type="InterPro" id="IPR050300">
    <property type="entry name" value="GDXG_lipolytic_enzyme"/>
</dbReference>
<sequence length="283" mass="30108">MADPFRTRDVVPDFDRHVADYAARSLITRARLPMHADIAYGASPAERLDLFLPPPHLATGAVHMFIHGGYWRMFTKEDFSFVAETVTGAGAIAVIVDYALMPAVRMETLVAQVRQARDWIVAHIGAYGGDASRLTISGHSAGAQLGALLLDASAPAGAIAGAVLLSGIYDLAPLKDSFLRELIGLTDQEIRDFSPLARRYKAGANVRLLVGELETAPFHQQMHAFGSHLAIAAGLRVGQCTLSGADHMSIMADLGTPGTQAAVHLVDCLMAGQSVPADGWDQG</sequence>
<dbReference type="SUPFAM" id="SSF53474">
    <property type="entry name" value="alpha/beta-Hydrolases"/>
    <property type="match status" value="1"/>
</dbReference>
<dbReference type="Proteomes" id="UP001238467">
    <property type="component" value="Unassembled WGS sequence"/>
</dbReference>
<dbReference type="PANTHER" id="PTHR48081">
    <property type="entry name" value="AB HYDROLASE SUPERFAMILY PROTEIN C4A8.06C"/>
    <property type="match status" value="1"/>
</dbReference>
<protein>
    <submittedName>
        <fullName evidence="3">Arylformamidase</fullName>
        <ecNumber evidence="3">3.5.1.9</ecNumber>
    </submittedName>
</protein>